<organism evidence="1">
    <name type="scientific">marine metagenome</name>
    <dbReference type="NCBI Taxonomy" id="408172"/>
    <lineage>
        <taxon>unclassified sequences</taxon>
        <taxon>metagenomes</taxon>
        <taxon>ecological metagenomes</taxon>
    </lineage>
</organism>
<dbReference type="InterPro" id="IPR032710">
    <property type="entry name" value="NTF2-like_dom_sf"/>
</dbReference>
<dbReference type="SUPFAM" id="SSF54427">
    <property type="entry name" value="NTF2-like"/>
    <property type="match status" value="1"/>
</dbReference>
<dbReference type="AlphaFoldDB" id="A0A381SRL2"/>
<dbReference type="EMBL" id="UINC01003168">
    <property type="protein sequence ID" value="SVA03933.1"/>
    <property type="molecule type" value="Genomic_DNA"/>
</dbReference>
<evidence type="ECO:0000313" key="1">
    <source>
        <dbReference type="EMBL" id="SVA03933.1"/>
    </source>
</evidence>
<gene>
    <name evidence="1" type="ORF">METZ01_LOCUS56787</name>
</gene>
<dbReference type="Gene3D" id="3.10.450.50">
    <property type="match status" value="1"/>
</dbReference>
<accession>A0A381SRL2</accession>
<evidence type="ECO:0008006" key="2">
    <source>
        <dbReference type="Google" id="ProtNLM"/>
    </source>
</evidence>
<protein>
    <recommendedName>
        <fullName evidence="2">Nuclear transport factor 2 family protein</fullName>
    </recommendedName>
</protein>
<proteinExistence type="predicted"/>
<dbReference type="InterPro" id="IPR039437">
    <property type="entry name" value="FrzH/put_lumazine-bd"/>
</dbReference>
<name>A0A381SRL2_9ZZZZ</name>
<dbReference type="Pfam" id="PF12893">
    <property type="entry name" value="Lumazine_bd_2"/>
    <property type="match status" value="1"/>
</dbReference>
<reference evidence="1" key="1">
    <citation type="submission" date="2018-05" db="EMBL/GenBank/DDBJ databases">
        <authorList>
            <person name="Lanie J.A."/>
            <person name="Ng W.-L."/>
            <person name="Kazmierczak K.M."/>
            <person name="Andrzejewski T.M."/>
            <person name="Davidsen T.M."/>
            <person name="Wayne K.J."/>
            <person name="Tettelin H."/>
            <person name="Glass J.I."/>
            <person name="Rusch D."/>
            <person name="Podicherti R."/>
            <person name="Tsui H.-C.T."/>
            <person name="Winkler M.E."/>
        </authorList>
    </citation>
    <scope>NUCLEOTIDE SEQUENCE</scope>
</reference>
<sequence length="122" mass="13805">MSEDKNKISEAIQLYFDSMYESSEEKVRQVFHKDAKITGYMQGSLMEQSVDSFAKFVASQTPSAAEKNEEKLLETLSLEIAGSTAVARVRDGYIGMVFQDTLSFLKVGDDWVIYNKLFHVES</sequence>